<reference evidence="2" key="1">
    <citation type="submission" date="2020-05" db="EMBL/GenBank/DDBJ databases">
        <authorList>
            <person name="Chiriac C."/>
            <person name="Salcher M."/>
            <person name="Ghai R."/>
            <person name="Kavagutti S V."/>
        </authorList>
    </citation>
    <scope>NUCLEOTIDE SEQUENCE</scope>
</reference>
<gene>
    <name evidence="2" type="ORF">UFOVP228_3</name>
    <name evidence="1" type="ORF">UFOVP47_3</name>
</gene>
<dbReference type="EMBL" id="LR798273">
    <property type="protein sequence ID" value="CAB5218870.1"/>
    <property type="molecule type" value="Genomic_DNA"/>
</dbReference>
<dbReference type="Gene3D" id="1.10.10.60">
    <property type="entry name" value="Homeodomain-like"/>
    <property type="match status" value="1"/>
</dbReference>
<proteinExistence type="predicted"/>
<evidence type="ECO:0008006" key="3">
    <source>
        <dbReference type="Google" id="ProtNLM"/>
    </source>
</evidence>
<protein>
    <recommendedName>
        <fullName evidence="3">HTH_XRE domain containing protein</fullName>
    </recommendedName>
</protein>
<evidence type="ECO:0000313" key="2">
    <source>
        <dbReference type="EMBL" id="CAB5218870.1"/>
    </source>
</evidence>
<evidence type="ECO:0000313" key="1">
    <source>
        <dbReference type="EMBL" id="CAB4240756.1"/>
    </source>
</evidence>
<dbReference type="EMBL" id="LR797820">
    <property type="protein sequence ID" value="CAB4240756.1"/>
    <property type="molecule type" value="Genomic_DNA"/>
</dbReference>
<sequence length="74" mass="8328">MAYHINTRRRIKATPSSLGVSLARLCLRKSISVSEVAKRTGASRTTVYSWFAGRGITNAYKRTVEDLIQTLRKN</sequence>
<organism evidence="2">
    <name type="scientific">uncultured Caudovirales phage</name>
    <dbReference type="NCBI Taxonomy" id="2100421"/>
    <lineage>
        <taxon>Viruses</taxon>
        <taxon>Duplodnaviria</taxon>
        <taxon>Heunggongvirae</taxon>
        <taxon>Uroviricota</taxon>
        <taxon>Caudoviricetes</taxon>
        <taxon>Peduoviridae</taxon>
        <taxon>Maltschvirus</taxon>
        <taxon>Maltschvirus maltsch</taxon>
    </lineage>
</organism>
<accession>A0A6J7WM15</accession>
<name>A0A6J7WM15_9CAUD</name>